<accession>A0A7C3SHY0</accession>
<protein>
    <submittedName>
        <fullName evidence="1">Uncharacterized protein</fullName>
    </submittedName>
</protein>
<proteinExistence type="predicted"/>
<reference evidence="1" key="1">
    <citation type="journal article" date="2020" name="mSystems">
        <title>Genome- and Community-Level Interaction Insights into Carbon Utilization and Element Cycling Functions of Hydrothermarchaeota in Hydrothermal Sediment.</title>
        <authorList>
            <person name="Zhou Z."/>
            <person name="Liu Y."/>
            <person name="Xu W."/>
            <person name="Pan J."/>
            <person name="Luo Z.H."/>
            <person name="Li M."/>
        </authorList>
    </citation>
    <scope>NUCLEOTIDE SEQUENCE [LARGE SCALE GENOMIC DNA]</scope>
    <source>
        <strain evidence="1">SpSt-776</strain>
    </source>
</reference>
<dbReference type="AlphaFoldDB" id="A0A7C3SHY0"/>
<comment type="caution">
    <text evidence="1">The sequence shown here is derived from an EMBL/GenBank/DDBJ whole genome shotgun (WGS) entry which is preliminary data.</text>
</comment>
<sequence length="71" mass="8314">MQLDPTLLKQLKAQVERELRQREIALLEFWLAELKKIDAKRHRDLAALQSDIRGLIGRMETRLGRLKGGYD</sequence>
<evidence type="ECO:0000313" key="1">
    <source>
        <dbReference type="EMBL" id="HGB13886.1"/>
    </source>
</evidence>
<name>A0A7C3SHY0_9BACT</name>
<gene>
    <name evidence="1" type="ORF">ENV62_01410</name>
</gene>
<dbReference type="EMBL" id="DTHB01000016">
    <property type="protein sequence ID" value="HGB13886.1"/>
    <property type="molecule type" value="Genomic_DNA"/>
</dbReference>
<organism evidence="1">
    <name type="scientific">Desulfobacca acetoxidans</name>
    <dbReference type="NCBI Taxonomy" id="60893"/>
    <lineage>
        <taxon>Bacteria</taxon>
        <taxon>Pseudomonadati</taxon>
        <taxon>Thermodesulfobacteriota</taxon>
        <taxon>Desulfobaccia</taxon>
        <taxon>Desulfobaccales</taxon>
        <taxon>Desulfobaccaceae</taxon>
        <taxon>Desulfobacca</taxon>
    </lineage>
</organism>